<sequence>MRSTKCGGSSSPYNSLVVGNRPAAVQTGVKRPLPSSGASSISSSDSNLKGDELSSTGVKGEVSKESKNDSRSSKVGYDKQLEPARDYFNENRKTLPSSYDDFVKFVRSTQPKSTAEISELARSYCADFEALVT</sequence>
<keyword evidence="2" id="KW-1185">Reference proteome</keyword>
<dbReference type="Proteomes" id="UP001239111">
    <property type="component" value="Chromosome 4"/>
</dbReference>
<evidence type="ECO:0000313" key="2">
    <source>
        <dbReference type="Proteomes" id="UP001239111"/>
    </source>
</evidence>
<organism evidence="1 2">
    <name type="scientific">Eretmocerus hayati</name>
    <dbReference type="NCBI Taxonomy" id="131215"/>
    <lineage>
        <taxon>Eukaryota</taxon>
        <taxon>Metazoa</taxon>
        <taxon>Ecdysozoa</taxon>
        <taxon>Arthropoda</taxon>
        <taxon>Hexapoda</taxon>
        <taxon>Insecta</taxon>
        <taxon>Pterygota</taxon>
        <taxon>Neoptera</taxon>
        <taxon>Endopterygota</taxon>
        <taxon>Hymenoptera</taxon>
        <taxon>Apocrita</taxon>
        <taxon>Proctotrupomorpha</taxon>
        <taxon>Chalcidoidea</taxon>
        <taxon>Aphelinidae</taxon>
        <taxon>Aphelininae</taxon>
        <taxon>Eretmocerus</taxon>
    </lineage>
</organism>
<comment type="caution">
    <text evidence="1">The sequence shown here is derived from an EMBL/GenBank/DDBJ whole genome shotgun (WGS) entry which is preliminary data.</text>
</comment>
<accession>A0ACC2NA10</accession>
<gene>
    <name evidence="1" type="ORF">QAD02_008157</name>
</gene>
<name>A0ACC2NA10_9HYME</name>
<reference evidence="1" key="1">
    <citation type="submission" date="2023-04" db="EMBL/GenBank/DDBJ databases">
        <title>A chromosome-level genome assembly of the parasitoid wasp Eretmocerus hayati.</title>
        <authorList>
            <person name="Zhong Y."/>
            <person name="Liu S."/>
            <person name="Liu Y."/>
        </authorList>
    </citation>
    <scope>NUCLEOTIDE SEQUENCE</scope>
    <source>
        <strain evidence="1">ZJU_SS_LIU_2023</strain>
    </source>
</reference>
<evidence type="ECO:0000313" key="1">
    <source>
        <dbReference type="EMBL" id="KAJ8666495.1"/>
    </source>
</evidence>
<protein>
    <submittedName>
        <fullName evidence="1">Uncharacterized protein</fullName>
    </submittedName>
</protein>
<dbReference type="EMBL" id="CM056744">
    <property type="protein sequence ID" value="KAJ8666495.1"/>
    <property type="molecule type" value="Genomic_DNA"/>
</dbReference>
<proteinExistence type="predicted"/>